<keyword evidence="2" id="KW-0449">Lipoprotein</keyword>
<organism evidence="2 3">
    <name type="scientific">Desulfocicer vacuolatum DSM 3385</name>
    <dbReference type="NCBI Taxonomy" id="1121400"/>
    <lineage>
        <taxon>Bacteria</taxon>
        <taxon>Pseudomonadati</taxon>
        <taxon>Thermodesulfobacteriota</taxon>
        <taxon>Desulfobacteria</taxon>
        <taxon>Desulfobacterales</taxon>
        <taxon>Desulfobacteraceae</taxon>
        <taxon>Desulfocicer</taxon>
    </lineage>
</organism>
<dbReference type="Pfam" id="PF17131">
    <property type="entry name" value="LolA_like"/>
    <property type="match status" value="1"/>
</dbReference>
<reference evidence="2 3" key="1">
    <citation type="submission" date="2017-04" db="EMBL/GenBank/DDBJ databases">
        <authorList>
            <person name="Afonso C.L."/>
            <person name="Miller P.J."/>
            <person name="Scott M.A."/>
            <person name="Spackman E."/>
            <person name="Goraichik I."/>
            <person name="Dimitrov K.M."/>
            <person name="Suarez D.L."/>
            <person name="Swayne D.E."/>
        </authorList>
    </citation>
    <scope>NUCLEOTIDE SEQUENCE [LARGE SCALE GENOMIC DNA]</scope>
    <source>
        <strain evidence="2 3">DSM 3385</strain>
    </source>
</reference>
<proteinExistence type="predicted"/>
<evidence type="ECO:0000313" key="2">
    <source>
        <dbReference type="EMBL" id="SMC55179.1"/>
    </source>
</evidence>
<dbReference type="AlphaFoldDB" id="A0A1W2A357"/>
<gene>
    <name evidence="2" type="ORF">SAMN02746065_10466</name>
</gene>
<protein>
    <submittedName>
        <fullName evidence="2">Outer membrane lipoprotein-sorting protein</fullName>
    </submittedName>
</protein>
<accession>A0A1W2A357</accession>
<name>A0A1W2A357_9BACT</name>
<dbReference type="Gene3D" id="2.50.20.10">
    <property type="entry name" value="Lipoprotein localisation LolA/LolB/LppX"/>
    <property type="match status" value="1"/>
</dbReference>
<keyword evidence="3" id="KW-1185">Reference proteome</keyword>
<sequence>MLHKCTTTFHNDSSLKKNRVLFFKFNRTKFNIQILIIFLLTWIIIFPSPQAMGNTATISNSPSTNKTQTAQTTPKISLETIINRLDTLYRSDTAYAEMEMTIQTPHWKRTLTMKTWSKGLDKTFIVIESPPREKGISTLRKGNEMWNFFPKINKTMKIPPSMMMGSWMGSDFTNDDLVKESTRMANYYAKLIQGENRDNYYIEFVPHKETVSLWGKIVSEIDKKSLLPVSEIFYDEKNQKIRELYFKKVTTFGNKTIPAVMELIPTTKKNHKTIIHYTSAKFDEPIDKKTFTLRNLKKKRR</sequence>
<dbReference type="CDD" id="cd16329">
    <property type="entry name" value="LolA_like"/>
    <property type="match status" value="1"/>
</dbReference>
<feature type="domain" description="Uncharacterized protein TP-0789" evidence="1">
    <location>
        <begin position="120"/>
        <end position="298"/>
    </location>
</feature>
<dbReference type="EMBL" id="FWXY01000004">
    <property type="protein sequence ID" value="SMC55179.1"/>
    <property type="molecule type" value="Genomic_DNA"/>
</dbReference>
<dbReference type="STRING" id="1121400.SAMN02746065_10466"/>
<dbReference type="Proteomes" id="UP000192418">
    <property type="component" value="Unassembled WGS sequence"/>
</dbReference>
<evidence type="ECO:0000259" key="1">
    <source>
        <dbReference type="Pfam" id="PF17131"/>
    </source>
</evidence>
<dbReference type="InterPro" id="IPR033399">
    <property type="entry name" value="TP_0789-like"/>
</dbReference>
<evidence type="ECO:0000313" key="3">
    <source>
        <dbReference type="Proteomes" id="UP000192418"/>
    </source>
</evidence>
<dbReference type="OrthoDB" id="357718at2"/>